<feature type="transmembrane region" description="Helical" evidence="1">
    <location>
        <begin position="16"/>
        <end position="39"/>
    </location>
</feature>
<dbReference type="AlphaFoldDB" id="A0A6C0P3N1"/>
<organism evidence="2 3">
    <name type="scientific">Paenibacillus rhizovicinus</name>
    <dbReference type="NCBI Taxonomy" id="2704463"/>
    <lineage>
        <taxon>Bacteria</taxon>
        <taxon>Bacillati</taxon>
        <taxon>Bacillota</taxon>
        <taxon>Bacilli</taxon>
        <taxon>Bacillales</taxon>
        <taxon>Paenibacillaceae</taxon>
        <taxon>Paenibacillus</taxon>
    </lineage>
</organism>
<gene>
    <name evidence="2" type="ORF">GZH47_21125</name>
</gene>
<name>A0A6C0P3N1_9BACL</name>
<reference evidence="2 3" key="1">
    <citation type="submission" date="2020-02" db="EMBL/GenBank/DDBJ databases">
        <title>Paenibacillus sp. nov., isolated from rhizosphere soil of tomato.</title>
        <authorList>
            <person name="Weon H.-Y."/>
            <person name="Lee S.A."/>
        </authorList>
    </citation>
    <scope>NUCLEOTIDE SEQUENCE [LARGE SCALE GENOMIC DNA]</scope>
    <source>
        <strain evidence="2 3">14171R-81</strain>
    </source>
</reference>
<evidence type="ECO:0008006" key="4">
    <source>
        <dbReference type="Google" id="ProtNLM"/>
    </source>
</evidence>
<keyword evidence="1" id="KW-0472">Membrane</keyword>
<keyword evidence="3" id="KW-1185">Reference proteome</keyword>
<evidence type="ECO:0000256" key="1">
    <source>
        <dbReference type="SAM" id="Phobius"/>
    </source>
</evidence>
<sequence length="275" mass="29900">MEHAEHKPPIAERKSLLLPVICGGFALVFVLGAVMFLLIRPFGGQPKDDELNMPHNYAYGKATAANGMELHYMKTRPGNVRPESIHANVAAGPYYGVNGGFFYDESLLSIAEVDDMPVNAEPGAYGSGDVNAKYARGTLVWDGTMDKLSVQTVSRSADLRVTDRSNFWAQGGISMSLDRDEAWLSQVEAEHSPNIDDDRLRSAAVYDTAGSLYLIVSTTRGTLADFRFAIIEQIGAGQLTGGIFLDGDGSSQLRSREIRLSGDGRPVVQMLRVLN</sequence>
<evidence type="ECO:0000313" key="2">
    <source>
        <dbReference type="EMBL" id="QHW33055.1"/>
    </source>
</evidence>
<dbReference type="KEGG" id="prz:GZH47_21125"/>
<accession>A0A6C0P3N1</accession>
<evidence type="ECO:0000313" key="3">
    <source>
        <dbReference type="Proteomes" id="UP000479114"/>
    </source>
</evidence>
<keyword evidence="1" id="KW-0812">Transmembrane</keyword>
<keyword evidence="1" id="KW-1133">Transmembrane helix</keyword>
<proteinExistence type="predicted"/>
<protein>
    <recommendedName>
        <fullName evidence="4">Phosphodiester glycosidase domain-containing protein</fullName>
    </recommendedName>
</protein>
<dbReference type="RefSeq" id="WP_162642989.1">
    <property type="nucleotide sequence ID" value="NZ_CP048286.1"/>
</dbReference>
<dbReference type="Proteomes" id="UP000479114">
    <property type="component" value="Chromosome"/>
</dbReference>
<dbReference type="EMBL" id="CP048286">
    <property type="protein sequence ID" value="QHW33055.1"/>
    <property type="molecule type" value="Genomic_DNA"/>
</dbReference>